<feature type="compositionally biased region" description="Low complexity" evidence="5">
    <location>
        <begin position="309"/>
        <end position="320"/>
    </location>
</feature>
<keyword evidence="2" id="KW-0929">Antimicrobial</keyword>
<evidence type="ECO:0000259" key="6">
    <source>
        <dbReference type="PROSITE" id="PS51782"/>
    </source>
</evidence>
<dbReference type="GO" id="GO:0008932">
    <property type="term" value="F:lytic endotransglycosylase activity"/>
    <property type="evidence" value="ECO:0007669"/>
    <property type="project" value="TreeGrafter"/>
</dbReference>
<dbReference type="AlphaFoldDB" id="A0A1T4JJK9"/>
<dbReference type="InterPro" id="IPR018392">
    <property type="entry name" value="LysM"/>
</dbReference>
<dbReference type="SMART" id="SM00257">
    <property type="entry name" value="LysM"/>
    <property type="match status" value="6"/>
</dbReference>
<dbReference type="Pfam" id="PF01832">
    <property type="entry name" value="Glucosaminidase"/>
    <property type="match status" value="1"/>
</dbReference>
<feature type="domain" description="LysM" evidence="6">
    <location>
        <begin position="534"/>
        <end position="578"/>
    </location>
</feature>
<feature type="domain" description="LysM" evidence="6">
    <location>
        <begin position="249"/>
        <end position="292"/>
    </location>
</feature>
<feature type="domain" description="LysM" evidence="6">
    <location>
        <begin position="323"/>
        <end position="366"/>
    </location>
</feature>
<dbReference type="EMBL" id="FUWO01000001">
    <property type="protein sequence ID" value="SJZ30360.1"/>
    <property type="molecule type" value="Genomic_DNA"/>
</dbReference>
<protein>
    <recommendedName>
        <fullName evidence="4">Peptidoglycan hydrolase</fullName>
    </recommendedName>
</protein>
<dbReference type="Pfam" id="PF01476">
    <property type="entry name" value="LysM"/>
    <property type="match status" value="6"/>
</dbReference>
<dbReference type="CDD" id="cd00118">
    <property type="entry name" value="LysM"/>
    <property type="match status" value="6"/>
</dbReference>
<feature type="compositionally biased region" description="Basic and acidic residues" evidence="5">
    <location>
        <begin position="299"/>
        <end position="308"/>
    </location>
</feature>
<reference evidence="8" key="1">
    <citation type="submission" date="2017-02" db="EMBL/GenBank/DDBJ databases">
        <authorList>
            <person name="Varghese N."/>
            <person name="Submissions S."/>
        </authorList>
    </citation>
    <scope>NUCLEOTIDE SEQUENCE [LARGE SCALE GENOMIC DNA]</scope>
    <source>
        <strain evidence="8">DSM 15739</strain>
    </source>
</reference>
<evidence type="ECO:0000256" key="4">
    <source>
        <dbReference type="ARBA" id="ARBA00032108"/>
    </source>
</evidence>
<dbReference type="PANTHER" id="PTHR33734:SF22">
    <property type="entry name" value="MEMBRANE-BOUND LYTIC MUREIN TRANSGLYCOSYLASE D"/>
    <property type="match status" value="1"/>
</dbReference>
<dbReference type="GO" id="GO:0042742">
    <property type="term" value="P:defense response to bacterium"/>
    <property type="evidence" value="ECO:0007669"/>
    <property type="project" value="UniProtKB-KW"/>
</dbReference>
<sequence>MPVQSRRVTVKKQQRNKQVERMKKIRKAFNTGLIMFSTAAFIESTTKPSNVMAQTTSNTRLSKSEFLNLVTDSAKKIAASNDLYASVMIAQAVLESGWGNSTLASAPYHNLFGIKGSSSDNTVNMDTLEDDGTGNYYVANEAFKRYDDYAGSLQDYANILTGDNGANSWRYNYYLGARVSQTNSYQDATRHLTGRYATDTSYASKLNAIIQQNNLIAYDTVGNQSNNNQNNNNNQGGTEENTTTNGTTTNYVVEAGDTYWSLARKFGVDVKSLQNANNVTNGNLFVGQAIRIPGVANTEKNETEKETTVESPTPSSPESTANGSYKVVAGDSYWQLAKKFGVSVAELQKLNNTTSAHLSVGHSLVVPGQKSTEKPAEKPETSKPETPTTPTQQGQYTIQEGDTYWSLARRLGVSAGELQRLNNTSSSSLYVGQKLVIPGQSTQASTENNSPKEESTNSNPTNTKGNYTVKAGDTYWALARQYNVSVESLIAENGQNLKAGKVITIPNVTTTQTASTPVTEKEEATTAPVTTSNGNYTVVAGDTLWSIASRHQTTVGQILSANGLAEGTVLHPGRSLVVSGSIVANNSNINEPTTSTSTTNTTSTATVTETPAPTTTATQTNGSYTVEAGDTLYSVSRRLGIDVNTLIAANGGSTIIAVGQVIHY</sequence>
<feature type="region of interest" description="Disordered" evidence="5">
    <location>
        <begin position="296"/>
        <end position="324"/>
    </location>
</feature>
<feature type="compositionally biased region" description="Basic and acidic residues" evidence="5">
    <location>
        <begin position="371"/>
        <end position="383"/>
    </location>
</feature>
<feature type="region of interest" description="Disordered" evidence="5">
    <location>
        <begin position="586"/>
        <end position="620"/>
    </location>
</feature>
<feature type="region of interest" description="Disordered" evidence="5">
    <location>
        <begin position="361"/>
        <end position="398"/>
    </location>
</feature>
<keyword evidence="7" id="KW-0378">Hydrolase</keyword>
<evidence type="ECO:0000313" key="8">
    <source>
        <dbReference type="Proteomes" id="UP000189941"/>
    </source>
</evidence>
<name>A0A1T4JJK9_9LACT</name>
<feature type="compositionally biased region" description="Polar residues" evidence="5">
    <location>
        <begin position="440"/>
        <end position="449"/>
    </location>
</feature>
<dbReference type="SUPFAM" id="SSF54106">
    <property type="entry name" value="LysM domain"/>
    <property type="match status" value="6"/>
</dbReference>
<dbReference type="Gene3D" id="3.10.350.10">
    <property type="entry name" value="LysM domain"/>
    <property type="match status" value="6"/>
</dbReference>
<feature type="compositionally biased region" description="Low complexity" evidence="5">
    <location>
        <begin position="222"/>
        <end position="248"/>
    </location>
</feature>
<organism evidence="7 8">
    <name type="scientific">Globicatella sulfidifaciens DSM 15739</name>
    <dbReference type="NCBI Taxonomy" id="1121925"/>
    <lineage>
        <taxon>Bacteria</taxon>
        <taxon>Bacillati</taxon>
        <taxon>Bacillota</taxon>
        <taxon>Bacilli</taxon>
        <taxon>Lactobacillales</taxon>
        <taxon>Aerococcaceae</taxon>
        <taxon>Globicatella</taxon>
    </lineage>
</organism>
<dbReference type="GO" id="GO:0031640">
    <property type="term" value="P:killing of cells of another organism"/>
    <property type="evidence" value="ECO:0007669"/>
    <property type="project" value="UniProtKB-KW"/>
</dbReference>
<dbReference type="InterPro" id="IPR002901">
    <property type="entry name" value="MGlyc_endo_b_GlcNAc-like_dom"/>
</dbReference>
<dbReference type="PRINTS" id="PR01002">
    <property type="entry name" value="FLGFLGJ"/>
</dbReference>
<accession>A0A1T4JJK9</accession>
<dbReference type="RefSeq" id="WP_078754926.1">
    <property type="nucleotide sequence ID" value="NZ_FUWO01000001.1"/>
</dbReference>
<dbReference type="GO" id="GO:0004040">
    <property type="term" value="F:amidase activity"/>
    <property type="evidence" value="ECO:0007669"/>
    <property type="project" value="InterPro"/>
</dbReference>
<evidence type="ECO:0000256" key="3">
    <source>
        <dbReference type="ARBA" id="ARBA00022638"/>
    </source>
</evidence>
<feature type="compositionally biased region" description="Low complexity" evidence="5">
    <location>
        <begin position="590"/>
        <end position="620"/>
    </location>
</feature>
<feature type="compositionally biased region" description="Polar residues" evidence="5">
    <location>
        <begin position="456"/>
        <end position="466"/>
    </location>
</feature>
<dbReference type="OrthoDB" id="2155627at2"/>
<dbReference type="PANTHER" id="PTHR33734">
    <property type="entry name" value="LYSM DOMAIN-CONTAINING GPI-ANCHORED PROTEIN 2"/>
    <property type="match status" value="1"/>
</dbReference>
<gene>
    <name evidence="7" type="ORF">SAMN02746011_00036</name>
</gene>
<dbReference type="SMART" id="SM00047">
    <property type="entry name" value="LYZ2"/>
    <property type="match status" value="1"/>
</dbReference>
<dbReference type="Proteomes" id="UP000189941">
    <property type="component" value="Unassembled WGS sequence"/>
</dbReference>
<feature type="domain" description="LysM" evidence="6">
    <location>
        <begin position="622"/>
        <end position="664"/>
    </location>
</feature>
<feature type="region of interest" description="Disordered" evidence="5">
    <location>
        <begin position="440"/>
        <end position="466"/>
    </location>
</feature>
<dbReference type="Gene3D" id="4.10.80.30">
    <property type="entry name" value="DNA polymerase, domain 6"/>
    <property type="match status" value="1"/>
</dbReference>
<evidence type="ECO:0000256" key="5">
    <source>
        <dbReference type="SAM" id="MobiDB-lite"/>
    </source>
</evidence>
<dbReference type="Gene3D" id="1.10.530.10">
    <property type="match status" value="1"/>
</dbReference>
<feature type="domain" description="LysM" evidence="6">
    <location>
        <begin position="465"/>
        <end position="511"/>
    </location>
</feature>
<proteinExistence type="inferred from homology"/>
<dbReference type="InterPro" id="IPR036779">
    <property type="entry name" value="LysM_dom_sf"/>
</dbReference>
<dbReference type="STRING" id="1121925.SAMN02746011_00036"/>
<evidence type="ECO:0000313" key="7">
    <source>
        <dbReference type="EMBL" id="SJZ30360.1"/>
    </source>
</evidence>
<evidence type="ECO:0000256" key="1">
    <source>
        <dbReference type="ARBA" id="ARBA00010266"/>
    </source>
</evidence>
<comment type="similarity">
    <text evidence="1">Belongs to the glycosyl hydrolase 73 family.</text>
</comment>
<keyword evidence="8" id="KW-1185">Reference proteome</keyword>
<evidence type="ECO:0000256" key="2">
    <source>
        <dbReference type="ARBA" id="ARBA00022529"/>
    </source>
</evidence>
<dbReference type="PROSITE" id="PS51782">
    <property type="entry name" value="LYSM"/>
    <property type="match status" value="6"/>
</dbReference>
<keyword evidence="3" id="KW-0081">Bacteriolytic enzyme</keyword>
<feature type="domain" description="LysM" evidence="6">
    <location>
        <begin position="394"/>
        <end position="437"/>
    </location>
</feature>
<feature type="region of interest" description="Disordered" evidence="5">
    <location>
        <begin position="221"/>
        <end position="248"/>
    </location>
</feature>